<dbReference type="Pfam" id="PF08279">
    <property type="entry name" value="HTH_11"/>
    <property type="match status" value="1"/>
</dbReference>
<gene>
    <name evidence="2" type="ORF">EQ811_12210</name>
</gene>
<dbReference type="InterPro" id="IPR036388">
    <property type="entry name" value="WH-like_DNA-bd_sf"/>
</dbReference>
<reference evidence="2 3" key="1">
    <citation type="journal article" date="2019" name="Sci. Transl. Med.">
        <title>Quorum sensing between bacterial species on the skin protects against epidermal injury in atopic dermatitis.</title>
        <authorList>
            <person name="Williams M.R."/>
        </authorList>
    </citation>
    <scope>NUCLEOTIDE SEQUENCE [LARGE SCALE GENOMIC DNA]</scope>
    <source>
        <strain evidence="2 3">H8</strain>
    </source>
</reference>
<feature type="domain" description="Helix-turn-helix type 11" evidence="1">
    <location>
        <begin position="7"/>
        <end position="47"/>
    </location>
</feature>
<name>A0A7Z7YTT9_STACP</name>
<accession>A0A7Z7YTT9</accession>
<dbReference type="RefSeq" id="WP_080979624.1">
    <property type="nucleotide sequence ID" value="NZ_CP134832.1"/>
</dbReference>
<evidence type="ECO:0000259" key="1">
    <source>
        <dbReference type="Pfam" id="PF08279"/>
    </source>
</evidence>
<dbReference type="EMBL" id="SCHC01000014">
    <property type="protein sequence ID" value="TBW75024.1"/>
    <property type="molecule type" value="Genomic_DNA"/>
</dbReference>
<dbReference type="AlphaFoldDB" id="A0A7Z7YTT9"/>
<organism evidence="2 3">
    <name type="scientific">Staphylococcus capitis</name>
    <dbReference type="NCBI Taxonomy" id="29388"/>
    <lineage>
        <taxon>Bacteria</taxon>
        <taxon>Bacillati</taxon>
        <taxon>Bacillota</taxon>
        <taxon>Bacilli</taxon>
        <taxon>Bacillales</taxon>
        <taxon>Staphylococcaceae</taxon>
        <taxon>Staphylococcus</taxon>
    </lineage>
</organism>
<proteinExistence type="predicted"/>
<sequence length="55" mass="6596">MGYKSKRILYIYKKLLSKHHVNVKNLSEFFSTNERTIQRDIEDINTLVLLQSKKI</sequence>
<dbReference type="Gene3D" id="1.10.10.10">
    <property type="entry name" value="Winged helix-like DNA-binding domain superfamily/Winged helix DNA-binding domain"/>
    <property type="match status" value="1"/>
</dbReference>
<protein>
    <submittedName>
        <fullName evidence="2">HTH domain-containing protein</fullName>
    </submittedName>
</protein>
<comment type="caution">
    <text evidence="2">The sequence shown here is derived from an EMBL/GenBank/DDBJ whole genome shotgun (WGS) entry which is preliminary data.</text>
</comment>
<evidence type="ECO:0000313" key="3">
    <source>
        <dbReference type="Proteomes" id="UP000291949"/>
    </source>
</evidence>
<dbReference type="InterPro" id="IPR013196">
    <property type="entry name" value="HTH_11"/>
</dbReference>
<evidence type="ECO:0000313" key="2">
    <source>
        <dbReference type="EMBL" id="TBW75024.1"/>
    </source>
</evidence>
<dbReference type="Proteomes" id="UP000291949">
    <property type="component" value="Unassembled WGS sequence"/>
</dbReference>